<proteinExistence type="predicted"/>
<evidence type="ECO:0000313" key="2">
    <source>
        <dbReference type="Proteomes" id="UP000214688"/>
    </source>
</evidence>
<dbReference type="AlphaFoldDB" id="A0A223CWJ9"/>
<dbReference type="Proteomes" id="UP000214688">
    <property type="component" value="Chromosome"/>
</dbReference>
<accession>A0A223CWJ9</accession>
<reference evidence="1 2" key="1">
    <citation type="journal article" date="2015" name="Int. J. Syst. Evol. Microbiol.">
        <title>Tumebacillus algifaecis sp. nov., isolated from decomposing algal scum.</title>
        <authorList>
            <person name="Wu Y.F."/>
            <person name="Zhang B."/>
            <person name="Xing P."/>
            <person name="Wu Q.L."/>
            <person name="Liu S.J."/>
        </authorList>
    </citation>
    <scope>NUCLEOTIDE SEQUENCE [LARGE SCALE GENOMIC DNA]</scope>
    <source>
        <strain evidence="1 2">THMBR28</strain>
    </source>
</reference>
<dbReference type="EMBL" id="CP022657">
    <property type="protein sequence ID" value="ASS73585.1"/>
    <property type="molecule type" value="Genomic_DNA"/>
</dbReference>
<dbReference type="KEGG" id="tab:CIG75_00405"/>
<gene>
    <name evidence="1" type="ORF">CIG75_00405</name>
</gene>
<name>A0A223CWJ9_9BACL</name>
<keyword evidence="2" id="KW-1185">Reference proteome</keyword>
<evidence type="ECO:0000313" key="1">
    <source>
        <dbReference type="EMBL" id="ASS73585.1"/>
    </source>
</evidence>
<protein>
    <submittedName>
        <fullName evidence="1">Uncharacterized protein</fullName>
    </submittedName>
</protein>
<organism evidence="1 2">
    <name type="scientific">Tumebacillus algifaecis</name>
    <dbReference type="NCBI Taxonomy" id="1214604"/>
    <lineage>
        <taxon>Bacteria</taxon>
        <taxon>Bacillati</taxon>
        <taxon>Bacillota</taxon>
        <taxon>Bacilli</taxon>
        <taxon>Bacillales</taxon>
        <taxon>Alicyclobacillaceae</taxon>
        <taxon>Tumebacillus</taxon>
    </lineage>
</organism>
<sequence length="82" mass="9563">MMSGNISSSKAGIMFFQYPPANFHSDFHFLAPQNDSEIRYNGMQTKNRMNPRIDKDSMIATNDRKNWRKREIAFSTVSRSKN</sequence>